<feature type="compositionally biased region" description="Acidic residues" evidence="14">
    <location>
        <begin position="320"/>
        <end position="332"/>
    </location>
</feature>
<keyword evidence="8" id="KW-0325">Glycoprotein</keyword>
<dbReference type="CDD" id="cd20934">
    <property type="entry name" value="IgV_B7-H3"/>
    <property type="match status" value="1"/>
</dbReference>
<keyword evidence="9" id="KW-0393">Immunoglobulin domain</keyword>
<dbReference type="GO" id="GO:0042102">
    <property type="term" value="P:positive regulation of T cell proliferation"/>
    <property type="evidence" value="ECO:0007669"/>
    <property type="project" value="UniProtKB-ARBA"/>
</dbReference>
<dbReference type="InterPro" id="IPR047318">
    <property type="entry name" value="CD276_IgV"/>
</dbReference>
<dbReference type="SUPFAM" id="SSF48726">
    <property type="entry name" value="Immunoglobulin"/>
    <property type="match status" value="2"/>
</dbReference>
<dbReference type="InterPro" id="IPR013783">
    <property type="entry name" value="Ig-like_fold"/>
</dbReference>
<dbReference type="SMART" id="SM00408">
    <property type="entry name" value="IGc2"/>
    <property type="match status" value="2"/>
</dbReference>
<dbReference type="InterPro" id="IPR053896">
    <property type="entry name" value="BTN3A2-like_Ig-C"/>
</dbReference>
<dbReference type="SMART" id="SM00409">
    <property type="entry name" value="IG"/>
    <property type="match status" value="2"/>
</dbReference>
<evidence type="ECO:0000256" key="15">
    <source>
        <dbReference type="SAM" id="Phobius"/>
    </source>
</evidence>
<dbReference type="GO" id="GO:0032649">
    <property type="term" value="P:regulation of type II interferon production"/>
    <property type="evidence" value="ECO:0007669"/>
    <property type="project" value="UniProtKB-ARBA"/>
</dbReference>
<dbReference type="VGNC" id="VGNC:50583">
    <property type="gene designation" value="CD276"/>
</dbReference>
<evidence type="ECO:0000256" key="5">
    <source>
        <dbReference type="ARBA" id="ARBA00022989"/>
    </source>
</evidence>
<feature type="chain" id="PRO_5040115196" description="CD276 antigen" evidence="16">
    <location>
        <begin position="30"/>
        <end position="356"/>
    </location>
</feature>
<dbReference type="GeneTree" id="ENSGT00940000154641"/>
<dbReference type="PROSITE" id="PS50835">
    <property type="entry name" value="IG_LIKE"/>
    <property type="match status" value="2"/>
</dbReference>
<evidence type="ECO:0000256" key="12">
    <source>
        <dbReference type="ARBA" id="ARBA00081261"/>
    </source>
</evidence>
<dbReference type="InterPro" id="IPR013106">
    <property type="entry name" value="Ig_V-set"/>
</dbReference>
<evidence type="ECO:0000256" key="7">
    <source>
        <dbReference type="ARBA" id="ARBA00023157"/>
    </source>
</evidence>
<evidence type="ECO:0000256" key="6">
    <source>
        <dbReference type="ARBA" id="ARBA00023136"/>
    </source>
</evidence>
<dbReference type="InterPro" id="IPR036179">
    <property type="entry name" value="Ig-like_dom_sf"/>
</dbReference>
<evidence type="ECO:0000256" key="13">
    <source>
        <dbReference type="ARBA" id="ARBA00081722"/>
    </source>
</evidence>
<feature type="region of interest" description="Disordered" evidence="14">
    <location>
        <begin position="320"/>
        <end position="356"/>
    </location>
</feature>
<feature type="domain" description="Ig-like" evidence="17">
    <location>
        <begin position="146"/>
        <end position="239"/>
    </location>
</feature>
<keyword evidence="6 15" id="KW-0472">Membrane</keyword>
<evidence type="ECO:0000256" key="4">
    <source>
        <dbReference type="ARBA" id="ARBA00022729"/>
    </source>
</evidence>
<dbReference type="ExpressionAtlas" id="F6SBZ3">
    <property type="expression patterns" value="baseline"/>
</dbReference>
<proteinExistence type="inferred from homology"/>
<keyword evidence="19" id="KW-1185">Reference proteome</keyword>
<dbReference type="InterPro" id="IPR050504">
    <property type="entry name" value="IgSF_BTN/MOG"/>
</dbReference>
<dbReference type="Pfam" id="PF07686">
    <property type="entry name" value="V-set"/>
    <property type="match status" value="1"/>
</dbReference>
<evidence type="ECO:0000256" key="9">
    <source>
        <dbReference type="ARBA" id="ARBA00023319"/>
    </source>
</evidence>
<keyword evidence="5 15" id="KW-1133">Transmembrane helix</keyword>
<organism evidence="18 19">
    <name type="scientific">Equus caballus</name>
    <name type="common">Horse</name>
    <dbReference type="NCBI Taxonomy" id="9796"/>
    <lineage>
        <taxon>Eukaryota</taxon>
        <taxon>Metazoa</taxon>
        <taxon>Chordata</taxon>
        <taxon>Craniata</taxon>
        <taxon>Vertebrata</taxon>
        <taxon>Euteleostomi</taxon>
        <taxon>Mammalia</taxon>
        <taxon>Eutheria</taxon>
        <taxon>Laurasiatheria</taxon>
        <taxon>Perissodactyla</taxon>
        <taxon>Equidae</taxon>
        <taxon>Equus</taxon>
    </lineage>
</organism>
<feature type="signal peptide" evidence="16">
    <location>
        <begin position="1"/>
        <end position="29"/>
    </location>
</feature>
<dbReference type="Proteomes" id="UP000002281">
    <property type="component" value="Chromosome 1"/>
</dbReference>
<keyword evidence="4 16" id="KW-0732">Signal</keyword>
<dbReference type="Ensembl" id="ENSECAT00000004496.3">
    <property type="protein sequence ID" value="ENSECAP00000003114.3"/>
    <property type="gene ID" value="ENSECAG00000004386.3"/>
</dbReference>
<comment type="subcellular location">
    <subcellularLocation>
        <location evidence="1">Membrane</location>
        <topology evidence="1">Single-pass type I membrane protein</topology>
    </subcellularLocation>
</comment>
<comment type="similarity">
    <text evidence="2">Belongs to the immunoglobulin superfamily. BTN/MOG family.</text>
</comment>
<dbReference type="GO" id="GO:0016020">
    <property type="term" value="C:membrane"/>
    <property type="evidence" value="ECO:0007669"/>
    <property type="project" value="UniProtKB-SubCell"/>
</dbReference>
<evidence type="ECO:0000256" key="14">
    <source>
        <dbReference type="SAM" id="MobiDB-lite"/>
    </source>
</evidence>
<keyword evidence="3 15" id="KW-0812">Transmembrane</keyword>
<dbReference type="STRING" id="9796.ENSECAP00000003114"/>
<dbReference type="InterPro" id="IPR003598">
    <property type="entry name" value="Ig_sub2"/>
</dbReference>
<gene>
    <name evidence="18 20" type="primary">CD276</name>
</gene>
<dbReference type="FunFam" id="2.60.40.10:FF:000499">
    <property type="entry name" value="CD276 antigen"/>
    <property type="match status" value="1"/>
</dbReference>
<dbReference type="HOGENOM" id="CLU_013137_8_1_1"/>
<accession>F6SBZ3</accession>
<dbReference type="PANTHER" id="PTHR24100">
    <property type="entry name" value="BUTYROPHILIN"/>
    <property type="match status" value="1"/>
</dbReference>
<evidence type="ECO:0000256" key="1">
    <source>
        <dbReference type="ARBA" id="ARBA00004479"/>
    </source>
</evidence>
<dbReference type="Bgee" id="ENSECAG00000004386">
    <property type="expression patterns" value="Expressed in synovial membrane of synovial joint and 23 other cell types or tissues"/>
</dbReference>
<protein>
    <recommendedName>
        <fullName evidence="11">CD276 antigen</fullName>
    </recommendedName>
    <alternativeName>
        <fullName evidence="12">B7 homolog 3</fullName>
    </alternativeName>
    <alternativeName>
        <fullName evidence="13">Costimulatory molecule</fullName>
    </alternativeName>
</protein>
<feature type="transmembrane region" description="Helical" evidence="15">
    <location>
        <begin position="288"/>
        <end position="311"/>
    </location>
</feature>
<evidence type="ECO:0000256" key="11">
    <source>
        <dbReference type="ARBA" id="ARBA00070103"/>
    </source>
</evidence>
<evidence type="ECO:0000256" key="2">
    <source>
        <dbReference type="ARBA" id="ARBA00007591"/>
    </source>
</evidence>
<name>F6SBZ3_HORSE</name>
<dbReference type="InParanoid" id="F6SBZ3"/>
<dbReference type="InterPro" id="IPR007110">
    <property type="entry name" value="Ig-like_dom"/>
</dbReference>
<evidence type="ECO:0000256" key="8">
    <source>
        <dbReference type="ARBA" id="ARBA00023180"/>
    </source>
</evidence>
<dbReference type="Gene3D" id="2.60.40.10">
    <property type="entry name" value="Immunoglobulins"/>
    <property type="match status" value="2"/>
</dbReference>
<reference evidence="18 19" key="1">
    <citation type="journal article" date="2009" name="Science">
        <title>Genome sequence, comparative analysis, and population genetics of the domestic horse.</title>
        <authorList>
            <consortium name="Broad Institute Genome Sequencing Platform"/>
            <consortium name="Broad Institute Whole Genome Assembly Team"/>
            <person name="Wade C.M."/>
            <person name="Giulotto E."/>
            <person name="Sigurdsson S."/>
            <person name="Zoli M."/>
            <person name="Gnerre S."/>
            <person name="Imsland F."/>
            <person name="Lear T.L."/>
            <person name="Adelson D.L."/>
            <person name="Bailey E."/>
            <person name="Bellone R.R."/>
            <person name="Bloecker H."/>
            <person name="Distl O."/>
            <person name="Edgar R.C."/>
            <person name="Garber M."/>
            <person name="Leeb T."/>
            <person name="Mauceli E."/>
            <person name="MacLeod J.N."/>
            <person name="Penedo M.C.T."/>
            <person name="Raison J.M."/>
            <person name="Sharpe T."/>
            <person name="Vogel J."/>
            <person name="Andersson L."/>
            <person name="Antczak D.F."/>
            <person name="Biagi T."/>
            <person name="Binns M.M."/>
            <person name="Chowdhary B.P."/>
            <person name="Coleman S.J."/>
            <person name="Della Valle G."/>
            <person name="Fryc S."/>
            <person name="Guerin G."/>
            <person name="Hasegawa T."/>
            <person name="Hill E.W."/>
            <person name="Jurka J."/>
            <person name="Kiialainen A."/>
            <person name="Lindgren G."/>
            <person name="Liu J."/>
            <person name="Magnani E."/>
            <person name="Mickelson J.R."/>
            <person name="Murray J."/>
            <person name="Nergadze S.G."/>
            <person name="Onofrio R."/>
            <person name="Pedroni S."/>
            <person name="Piras M.F."/>
            <person name="Raudsepp T."/>
            <person name="Rocchi M."/>
            <person name="Roeed K.H."/>
            <person name="Ryder O.A."/>
            <person name="Searle S."/>
            <person name="Skow L."/>
            <person name="Swinburne J.E."/>
            <person name="Syvaenen A.C."/>
            <person name="Tozaki T."/>
            <person name="Valberg S.J."/>
            <person name="Vaudin M."/>
            <person name="White J.R."/>
            <person name="Zody M.C."/>
            <person name="Lander E.S."/>
            <person name="Lindblad-Toh K."/>
        </authorList>
    </citation>
    <scope>NUCLEOTIDE SEQUENCE [LARGE SCALE GENOMIC DNA]</scope>
    <source>
        <strain evidence="18 19">Thoroughbred</strain>
    </source>
</reference>
<dbReference type="AlphaFoldDB" id="F6SBZ3"/>
<evidence type="ECO:0000313" key="20">
    <source>
        <dbReference type="VGNC" id="VGNC:50583"/>
    </source>
</evidence>
<dbReference type="SMART" id="SM00406">
    <property type="entry name" value="IGv"/>
    <property type="match status" value="1"/>
</dbReference>
<dbReference type="PANTHER" id="PTHR24100:SF155">
    <property type="entry name" value="CD276 ANTIGEN"/>
    <property type="match status" value="1"/>
</dbReference>
<dbReference type="Pfam" id="PF22705">
    <property type="entry name" value="C2-set_3"/>
    <property type="match status" value="1"/>
</dbReference>
<evidence type="ECO:0000313" key="19">
    <source>
        <dbReference type="Proteomes" id="UP000002281"/>
    </source>
</evidence>
<evidence type="ECO:0000256" key="10">
    <source>
        <dbReference type="ARBA" id="ARBA00065257"/>
    </source>
</evidence>
<dbReference type="PaxDb" id="9796-ENSECAP00000003114"/>
<dbReference type="GO" id="GO:0001819">
    <property type="term" value="P:positive regulation of cytokine production"/>
    <property type="evidence" value="ECO:0007669"/>
    <property type="project" value="UniProtKB-ARBA"/>
</dbReference>
<keyword evidence="7" id="KW-1015">Disulfide bond</keyword>
<comment type="subunit">
    <text evidence="10">Interacts with TREML2 and this interaction enhances T-cell activation.</text>
</comment>
<evidence type="ECO:0000256" key="16">
    <source>
        <dbReference type="SAM" id="SignalP"/>
    </source>
</evidence>
<dbReference type="InterPro" id="IPR003599">
    <property type="entry name" value="Ig_sub"/>
</dbReference>
<reference evidence="18" key="3">
    <citation type="submission" date="2025-09" db="UniProtKB">
        <authorList>
            <consortium name="Ensembl"/>
        </authorList>
    </citation>
    <scope>IDENTIFICATION</scope>
    <source>
        <strain evidence="18">Thoroughbred</strain>
    </source>
</reference>
<dbReference type="FunFam" id="2.60.40.10:FF:000438">
    <property type="entry name" value="CD276 antigen"/>
    <property type="match status" value="1"/>
</dbReference>
<feature type="domain" description="Ig-like" evidence="17">
    <location>
        <begin position="13"/>
        <end position="140"/>
    </location>
</feature>
<evidence type="ECO:0000259" key="17">
    <source>
        <dbReference type="PROSITE" id="PS50835"/>
    </source>
</evidence>
<sequence>MLCRRGSPSTSVPVATALGVLWFCLTGAAVEVQVPEDPVVALVGTDATLRCSFSPEPGFSLAQLNLIWQLTDTKQLVHSFAEGRDQGSGYANRTALFPDLLAQGNASLRLQRVRVADEGSFTCFVSIRDFGSAAVSLQVAAPYSKPSMTLEPNKDLRPGDTVTITCSSYRGYPEAEVFWQDGQGAPLTGNVTTSQMANEQGLFDVRSVLRVVLGANGTYSCLVRNPVLQQDAQGSVTITGPHMGVRFYGNFSDNEKVLQHPWAPSDSEALRGSWVSPGGQPMTFPPEALWVTVGLSVCLVALLVALAFVCWRKIKQSCEEENAGADDQDGEGEGSKTALRPLKHSENKEDDGQEIA</sequence>
<reference evidence="18" key="2">
    <citation type="submission" date="2025-08" db="UniProtKB">
        <authorList>
            <consortium name="Ensembl"/>
        </authorList>
    </citation>
    <scope>IDENTIFICATION</scope>
    <source>
        <strain evidence="18">Thoroughbred</strain>
    </source>
</reference>
<evidence type="ECO:0000313" key="18">
    <source>
        <dbReference type="Ensembl" id="ENSECAP00000003114.3"/>
    </source>
</evidence>
<evidence type="ECO:0000256" key="3">
    <source>
        <dbReference type="ARBA" id="ARBA00022692"/>
    </source>
</evidence>
<dbReference type="GO" id="GO:0042110">
    <property type="term" value="P:T cell activation"/>
    <property type="evidence" value="ECO:0007669"/>
    <property type="project" value="UniProtKB-ARBA"/>
</dbReference>